<dbReference type="PANTHER" id="PTHR42928">
    <property type="entry name" value="TRICARBOXYLATE-BINDING PROTEIN"/>
    <property type="match status" value="1"/>
</dbReference>
<dbReference type="CDD" id="cd13578">
    <property type="entry name" value="PBP2_Bug27"/>
    <property type="match status" value="1"/>
</dbReference>
<gene>
    <name evidence="3" type="ORF">C7419_1012043</name>
</gene>
<feature type="chain" id="PRO_5016326901" evidence="2">
    <location>
        <begin position="32"/>
        <end position="331"/>
    </location>
</feature>
<accession>A0A316F1H9</accession>
<dbReference type="AlphaFoldDB" id="A0A316F1H9"/>
<dbReference type="Gene3D" id="3.40.190.10">
    <property type="entry name" value="Periplasmic binding protein-like II"/>
    <property type="match status" value="1"/>
</dbReference>
<dbReference type="Gene3D" id="3.40.190.150">
    <property type="entry name" value="Bordetella uptake gene, domain 1"/>
    <property type="match status" value="1"/>
</dbReference>
<organism evidence="3 4">
    <name type="scientific">Cupriavidus plantarum</name>
    <dbReference type="NCBI Taxonomy" id="942865"/>
    <lineage>
        <taxon>Bacteria</taxon>
        <taxon>Pseudomonadati</taxon>
        <taxon>Pseudomonadota</taxon>
        <taxon>Betaproteobacteria</taxon>
        <taxon>Burkholderiales</taxon>
        <taxon>Burkholderiaceae</taxon>
        <taxon>Cupriavidus</taxon>
    </lineage>
</organism>
<keyword evidence="4" id="KW-1185">Reference proteome</keyword>
<protein>
    <submittedName>
        <fullName evidence="3">Tripartite-type tricarboxylate transporter receptor subunit TctC</fullName>
    </submittedName>
</protein>
<sequence>MTRITPSSGFALLARAALACGVALMAGGAMAQAYPSKPIQLVIPFPPGGATDVIGRLVGKKLGEKLGQSVVIDNRPGAGTIVGAGFAAKAAPDGYTLFLSSGTTFTVNPAIHPKLPYDPVKSFEPIGLTGRTGLILLANRDVPVNDLKQLVASAKAAPGKYSYGTFGAGTTAQFAGEMLFNLAGIKLLHVPYKGSAPAMTDLIGGQIPFTIDTVAAAIPQVRGGKVKAIAVTTAKRSQLLPNVPTVAEAGYPGLDADTWLALVAPRGLPADVKQKLEGALAAAMADADTRKQLLDAGFEPSYANGAAVSALIARELPLMRATAQRANITAD</sequence>
<name>A0A316F1H9_9BURK</name>
<dbReference type="Proteomes" id="UP000245754">
    <property type="component" value="Unassembled WGS sequence"/>
</dbReference>
<dbReference type="PANTHER" id="PTHR42928:SF5">
    <property type="entry name" value="BLR1237 PROTEIN"/>
    <property type="match status" value="1"/>
</dbReference>
<dbReference type="PIRSF" id="PIRSF017082">
    <property type="entry name" value="YflP"/>
    <property type="match status" value="1"/>
</dbReference>
<evidence type="ECO:0000256" key="2">
    <source>
        <dbReference type="SAM" id="SignalP"/>
    </source>
</evidence>
<evidence type="ECO:0000256" key="1">
    <source>
        <dbReference type="ARBA" id="ARBA00006987"/>
    </source>
</evidence>
<comment type="similarity">
    <text evidence="1">Belongs to the UPF0065 (bug) family.</text>
</comment>
<dbReference type="Pfam" id="PF03401">
    <property type="entry name" value="TctC"/>
    <property type="match status" value="1"/>
</dbReference>
<proteinExistence type="inferred from homology"/>
<reference evidence="3 4" key="1">
    <citation type="submission" date="2018-05" db="EMBL/GenBank/DDBJ databases">
        <title>Genomic Encyclopedia of Type Strains, Phase IV (KMG-V): Genome sequencing to study the core and pangenomes of soil and plant-associated prokaryotes.</title>
        <authorList>
            <person name="Whitman W."/>
        </authorList>
    </citation>
    <scope>NUCLEOTIDE SEQUENCE [LARGE SCALE GENOMIC DNA]</scope>
    <source>
        <strain evidence="3 4">SLV-132</strain>
    </source>
</reference>
<evidence type="ECO:0000313" key="4">
    <source>
        <dbReference type="Proteomes" id="UP000245754"/>
    </source>
</evidence>
<dbReference type="EMBL" id="QGGT01000001">
    <property type="protein sequence ID" value="PWK38152.1"/>
    <property type="molecule type" value="Genomic_DNA"/>
</dbReference>
<dbReference type="InterPro" id="IPR042100">
    <property type="entry name" value="Bug_dom1"/>
</dbReference>
<feature type="signal peptide" evidence="2">
    <location>
        <begin position="1"/>
        <end position="31"/>
    </location>
</feature>
<comment type="caution">
    <text evidence="3">The sequence shown here is derived from an EMBL/GenBank/DDBJ whole genome shotgun (WGS) entry which is preliminary data.</text>
</comment>
<dbReference type="SUPFAM" id="SSF53850">
    <property type="entry name" value="Periplasmic binding protein-like II"/>
    <property type="match status" value="1"/>
</dbReference>
<evidence type="ECO:0000313" key="3">
    <source>
        <dbReference type="EMBL" id="PWK38152.1"/>
    </source>
</evidence>
<keyword evidence="2" id="KW-0732">Signal</keyword>
<dbReference type="InterPro" id="IPR005064">
    <property type="entry name" value="BUG"/>
</dbReference>
<keyword evidence="3" id="KW-0675">Receptor</keyword>